<dbReference type="EMBL" id="BLLF01004902">
    <property type="protein sequence ID" value="GFH30437.1"/>
    <property type="molecule type" value="Genomic_DNA"/>
</dbReference>
<evidence type="ECO:0000313" key="3">
    <source>
        <dbReference type="Proteomes" id="UP000485058"/>
    </source>
</evidence>
<feature type="non-terminal residue" evidence="2">
    <location>
        <position position="345"/>
    </location>
</feature>
<name>A0A6A0AF03_HAELA</name>
<gene>
    <name evidence="2" type="ORF">HaLaN_29294</name>
</gene>
<accession>A0A6A0AF03</accession>
<feature type="region of interest" description="Disordered" evidence="1">
    <location>
        <begin position="183"/>
        <end position="202"/>
    </location>
</feature>
<keyword evidence="3" id="KW-1185">Reference proteome</keyword>
<comment type="caution">
    <text evidence="2">The sequence shown here is derived from an EMBL/GenBank/DDBJ whole genome shotgun (WGS) entry which is preliminary data.</text>
</comment>
<reference evidence="2 3" key="1">
    <citation type="submission" date="2020-02" db="EMBL/GenBank/DDBJ databases">
        <title>Draft genome sequence of Haematococcus lacustris strain NIES-144.</title>
        <authorList>
            <person name="Morimoto D."/>
            <person name="Nakagawa S."/>
            <person name="Yoshida T."/>
            <person name="Sawayama S."/>
        </authorList>
    </citation>
    <scope>NUCLEOTIDE SEQUENCE [LARGE SCALE GENOMIC DNA]</scope>
    <source>
        <strain evidence="2 3">NIES-144</strain>
    </source>
</reference>
<dbReference type="Proteomes" id="UP000485058">
    <property type="component" value="Unassembled WGS sequence"/>
</dbReference>
<evidence type="ECO:0000256" key="1">
    <source>
        <dbReference type="SAM" id="MobiDB-lite"/>
    </source>
</evidence>
<feature type="region of interest" description="Disordered" evidence="1">
    <location>
        <begin position="324"/>
        <end position="345"/>
    </location>
</feature>
<protein>
    <submittedName>
        <fullName evidence="2">HARE-HTH domain-containing protein</fullName>
    </submittedName>
</protein>
<proteinExistence type="predicted"/>
<organism evidence="2 3">
    <name type="scientific">Haematococcus lacustris</name>
    <name type="common">Green alga</name>
    <name type="synonym">Haematococcus pluvialis</name>
    <dbReference type="NCBI Taxonomy" id="44745"/>
    <lineage>
        <taxon>Eukaryota</taxon>
        <taxon>Viridiplantae</taxon>
        <taxon>Chlorophyta</taxon>
        <taxon>core chlorophytes</taxon>
        <taxon>Chlorophyceae</taxon>
        <taxon>CS clade</taxon>
        <taxon>Chlamydomonadales</taxon>
        <taxon>Haematococcaceae</taxon>
        <taxon>Haematococcus</taxon>
    </lineage>
</organism>
<evidence type="ECO:0000313" key="2">
    <source>
        <dbReference type="EMBL" id="GFH30437.1"/>
    </source>
</evidence>
<sequence>MSHGKVSFSRGRLPTVHNPRRRCLARGGVLVLGFDMETHPNHNLSTPAVQLRCSDTEENRGSRRGGVNRHVPYIAWEWTELKSSSTRPTSCPNIEDTHCYFSTRPVSFRQLCRGLLTQSPDEGAQPFSLQLACLPAELIIVAGSCLAKAHAREPPSEYLDLFKRQSRALPNMSRTDLGDSDWQGPVWWPDNDSPRRSDGSWPLSEASRLKGPPMNSCYTNYGVLKFKIWKGELYAYGTSFTRAAHWTNRMYRNYLVEQLLAVMWLYKDFPDELDIFYCWWDTPCLCDLKVPFIQYGMFGNDTMRYHAPSHRRLLSISSRAVPQPAGQELVAPSTSQPKGVSTRRA</sequence>
<dbReference type="AlphaFoldDB" id="A0A6A0AF03"/>